<evidence type="ECO:0000313" key="4">
    <source>
        <dbReference type="Proteomes" id="UP000001213"/>
    </source>
</evidence>
<name>D5UT82_TSUPD</name>
<dbReference type="STRING" id="521096.Tpau_2769"/>
<evidence type="ECO:0000256" key="2">
    <source>
        <dbReference type="SAM" id="SignalP"/>
    </source>
</evidence>
<dbReference type="AlphaFoldDB" id="D5UT82"/>
<evidence type="ECO:0000256" key="1">
    <source>
        <dbReference type="SAM" id="MobiDB-lite"/>
    </source>
</evidence>
<reference evidence="3 4" key="2">
    <citation type="journal article" date="2011" name="Stand. Genomic Sci.">
        <title>Complete genome sequence of Tsukamurella paurometabola type strain (no. 33).</title>
        <authorList>
            <person name="Munk A.C."/>
            <person name="Lapidus A."/>
            <person name="Lucas S."/>
            <person name="Nolan M."/>
            <person name="Tice H."/>
            <person name="Cheng J.F."/>
            <person name="Del Rio T.G."/>
            <person name="Goodwin L."/>
            <person name="Pitluck S."/>
            <person name="Liolios K."/>
            <person name="Huntemann M."/>
            <person name="Ivanova N."/>
            <person name="Mavromatis K."/>
            <person name="Mikhailova N."/>
            <person name="Pati A."/>
            <person name="Chen A."/>
            <person name="Palaniappan K."/>
            <person name="Tapia R."/>
            <person name="Han C."/>
            <person name="Land M."/>
            <person name="Hauser L."/>
            <person name="Chang Y.J."/>
            <person name="Jeffries C.D."/>
            <person name="Brettin T."/>
            <person name="Yasawong M."/>
            <person name="Brambilla E.M."/>
            <person name="Rohde M."/>
            <person name="Sikorski J."/>
            <person name="Goker M."/>
            <person name="Detter J.C."/>
            <person name="Woyke T."/>
            <person name="Bristow J."/>
            <person name="Eisen J.A."/>
            <person name="Markowitz V."/>
            <person name="Hugenholtz P."/>
            <person name="Kyrpides N.C."/>
            <person name="Klenk H.P."/>
        </authorList>
    </citation>
    <scope>NUCLEOTIDE SEQUENCE [LARGE SCALE GENOMIC DNA]</scope>
    <source>
        <strain evidence="4">ATCC 8368 / DSM 20162 / CCUG 35730 / CIP 100753 / JCM 10117 / KCTC 9821 / NBRC 16120 / NCIMB 702349 / NCTC 13040</strain>
    </source>
</reference>
<dbReference type="GO" id="GO:0006974">
    <property type="term" value="P:DNA damage response"/>
    <property type="evidence" value="ECO:0007669"/>
    <property type="project" value="TreeGrafter"/>
</dbReference>
<reference evidence="4" key="1">
    <citation type="submission" date="2010-03" db="EMBL/GenBank/DDBJ databases">
        <title>The complete chromosome of Tsukamurella paurometabola DSM 20162.</title>
        <authorList>
            <consortium name="US DOE Joint Genome Institute (JGI-PGF)"/>
            <person name="Lucas S."/>
            <person name="Copeland A."/>
            <person name="Lapidus A."/>
            <person name="Glavina del Rio T."/>
            <person name="Dalin E."/>
            <person name="Tice H."/>
            <person name="Bruce D."/>
            <person name="Goodwin L."/>
            <person name="Pitluck S."/>
            <person name="Kyrpides N."/>
            <person name="Mavromatis K."/>
            <person name="Ivanova N."/>
            <person name="Mikhailova N."/>
            <person name="Munk A.C."/>
            <person name="Brettin T."/>
            <person name="Detter J.C."/>
            <person name="Tapia R."/>
            <person name="Han C."/>
            <person name="Larimer F."/>
            <person name="Land M."/>
            <person name="Hauser L."/>
            <person name="Markowitz V."/>
            <person name="Cheng J.-F."/>
            <person name="Hugenholtz P."/>
            <person name="Woyke T."/>
            <person name="Wu D."/>
            <person name="Jando M."/>
            <person name="Brambilla E."/>
            <person name="Klenk H.-P."/>
            <person name="Eisen J.A."/>
        </authorList>
    </citation>
    <scope>NUCLEOTIDE SEQUENCE [LARGE SCALE GENOMIC DNA]</scope>
    <source>
        <strain evidence="4">ATCC 8368 / DSM 20162 / CCUG 35730 / CIP 100753 / JCM 10117 / KCTC 9821 / NBRC 16120 / NCIMB 702349 / NCTC 13040</strain>
    </source>
</reference>
<dbReference type="HOGENOM" id="CLU_080344_4_1_11"/>
<proteinExistence type="predicted"/>
<dbReference type="eggNOG" id="COG2968">
    <property type="taxonomic scope" value="Bacteria"/>
</dbReference>
<dbReference type="Gene3D" id="3.30.70.2970">
    <property type="entry name" value="Protein of unknown function (DUF541), domain 2"/>
    <property type="match status" value="1"/>
</dbReference>
<dbReference type="InterPro" id="IPR052022">
    <property type="entry name" value="26kDa_periplasmic_antigen"/>
</dbReference>
<dbReference type="InterPro" id="IPR007497">
    <property type="entry name" value="SIMPL/DUF541"/>
</dbReference>
<evidence type="ECO:0000313" key="3">
    <source>
        <dbReference type="EMBL" id="ADG79367.1"/>
    </source>
</evidence>
<dbReference type="Proteomes" id="UP000001213">
    <property type="component" value="Chromosome"/>
</dbReference>
<dbReference type="KEGG" id="tpr:Tpau_2769"/>
<dbReference type="Pfam" id="PF04402">
    <property type="entry name" value="SIMPL"/>
    <property type="match status" value="1"/>
</dbReference>
<protein>
    <recommendedName>
        <fullName evidence="5">26 kDa periplasmic immunogenic protein</fullName>
    </recommendedName>
</protein>
<gene>
    <name evidence="3" type="ordered locus">Tpau_2769</name>
</gene>
<dbReference type="PANTHER" id="PTHR34387">
    <property type="entry name" value="SLR1258 PROTEIN"/>
    <property type="match status" value="1"/>
</dbReference>
<dbReference type="PROSITE" id="PS51257">
    <property type="entry name" value="PROKAR_LIPOPROTEIN"/>
    <property type="match status" value="1"/>
</dbReference>
<dbReference type="Gene3D" id="3.30.110.170">
    <property type="entry name" value="Protein of unknown function (DUF541), domain 1"/>
    <property type="match status" value="1"/>
</dbReference>
<feature type="signal peptide" evidence="2">
    <location>
        <begin position="1"/>
        <end position="30"/>
    </location>
</feature>
<feature type="region of interest" description="Disordered" evidence="1">
    <location>
        <begin position="31"/>
        <end position="52"/>
    </location>
</feature>
<keyword evidence="4" id="KW-1185">Reference proteome</keyword>
<organism evidence="3 4">
    <name type="scientific">Tsukamurella paurometabola (strain ATCC 8368 / DSM 20162 / CCUG 35730 / CIP 100753 / JCM 10117 / KCTC 9821 / NBRC 16120 / NCIMB 702349 / NCTC 13040)</name>
    <name type="common">Corynebacterium paurometabolum</name>
    <dbReference type="NCBI Taxonomy" id="521096"/>
    <lineage>
        <taxon>Bacteria</taxon>
        <taxon>Bacillati</taxon>
        <taxon>Actinomycetota</taxon>
        <taxon>Actinomycetes</taxon>
        <taxon>Mycobacteriales</taxon>
        <taxon>Tsukamurellaceae</taxon>
        <taxon>Tsukamurella</taxon>
    </lineage>
</organism>
<dbReference type="PANTHER" id="PTHR34387:SF1">
    <property type="entry name" value="PERIPLASMIC IMMUNOGENIC PROTEIN"/>
    <property type="match status" value="1"/>
</dbReference>
<evidence type="ECO:0008006" key="5">
    <source>
        <dbReference type="Google" id="ProtNLM"/>
    </source>
</evidence>
<feature type="chain" id="PRO_5038936760" description="26 kDa periplasmic immunogenic protein" evidence="2">
    <location>
        <begin position="31"/>
        <end position="247"/>
    </location>
</feature>
<sequence>MSNSKSSTVRRWRTAGAVALVSVAAAGSVAACSSGDSNGSPREITAVGTGEASGKPDVLTVKMAVQHQAGDVSSALNQSSEGAQKVIDTAAANGVDRKDISTANVDVSARTGPDQAITAYEATQSLTIKVRKLDTASKLLGDLATAGGNGTRINSVGFDIENDDALKATARDKAFAAAKTRAEQYAKLAGGKLGEVRTVSEVPSARAPGTRDFSAPGGLQGTAAAPVPIESGEQSLSVTVTVVWSLA</sequence>
<feature type="region of interest" description="Disordered" evidence="1">
    <location>
        <begin position="203"/>
        <end position="226"/>
    </location>
</feature>
<dbReference type="EMBL" id="CP001966">
    <property type="protein sequence ID" value="ADG79367.1"/>
    <property type="molecule type" value="Genomic_DNA"/>
</dbReference>
<accession>D5UT82</accession>
<dbReference type="RefSeq" id="WP_013127381.1">
    <property type="nucleotide sequence ID" value="NC_014158.1"/>
</dbReference>
<keyword evidence="2" id="KW-0732">Signal</keyword>